<protein>
    <submittedName>
        <fullName evidence="1">Uncharacterized protein</fullName>
    </submittedName>
</protein>
<evidence type="ECO:0000313" key="2">
    <source>
        <dbReference type="Proteomes" id="UP000059672"/>
    </source>
</evidence>
<dbReference type="KEGG" id="lut:Lupro_08575"/>
<accession>A0A109RNP5</accession>
<proteinExistence type="predicted"/>
<dbReference type="Proteomes" id="UP000059672">
    <property type="component" value="Chromosome"/>
</dbReference>
<reference evidence="2" key="1">
    <citation type="submission" date="2015-12" db="EMBL/GenBank/DDBJ databases">
        <title>Complete genome sequence of Lutibacter profundus strain LP1.</title>
        <authorList>
            <person name="Wissuwa J."/>
            <person name="Le Moine Bauer S."/>
            <person name="Stokke R."/>
            <person name="Dahle H."/>
            <person name="Steen I.H."/>
        </authorList>
    </citation>
    <scope>NUCLEOTIDE SEQUENCE [LARGE SCALE GENOMIC DNA]</scope>
    <source>
        <strain evidence="2">LP1</strain>
    </source>
</reference>
<dbReference type="AlphaFoldDB" id="A0A109RNP5"/>
<dbReference type="OrthoDB" id="1440507at2"/>
<organism evidence="1 2">
    <name type="scientific">Lutibacter profundi</name>
    <dbReference type="NCBI Taxonomy" id="1622118"/>
    <lineage>
        <taxon>Bacteria</taxon>
        <taxon>Pseudomonadati</taxon>
        <taxon>Bacteroidota</taxon>
        <taxon>Flavobacteriia</taxon>
        <taxon>Flavobacteriales</taxon>
        <taxon>Flavobacteriaceae</taxon>
        <taxon>Lutibacter</taxon>
    </lineage>
</organism>
<gene>
    <name evidence="1" type="ORF">Lupro_08575</name>
</gene>
<sequence length="147" mass="16400">MKTNLPKGLITPLEAKKLNQQFVKTRSKELNKIIEKLDNKPNKQDSLSSWFSLEELENYIAYVKQEGAKKGIDIDGLRVYFGAYGKNLKNPAKNNYSTIFFVPTTPNKQFKSKNTIKAIVGSSDTESIDGLNLGTLGDPPSATYPQI</sequence>
<reference evidence="1 2" key="2">
    <citation type="journal article" date="2016" name="Int. J. Syst. Evol. Microbiol.">
        <title>Lutibacter profundi sp. nov., isolated from a deep-sea hydrothermal system on the Arctic Mid-Ocean Ridge and emended description of the genus Lutibacter.</title>
        <authorList>
            <person name="Le Moine Bauer S."/>
            <person name="Roalkvam I."/>
            <person name="Steen I.H."/>
            <person name="Dahle H."/>
        </authorList>
    </citation>
    <scope>NUCLEOTIDE SEQUENCE [LARGE SCALE GENOMIC DNA]</scope>
    <source>
        <strain evidence="1 2">LP1</strain>
    </source>
</reference>
<dbReference type="RefSeq" id="WP_068208761.1">
    <property type="nucleotide sequence ID" value="NZ_CP013355.1"/>
</dbReference>
<evidence type="ECO:0000313" key="1">
    <source>
        <dbReference type="EMBL" id="AMC11305.1"/>
    </source>
</evidence>
<keyword evidence="2" id="KW-1185">Reference proteome</keyword>
<name>A0A109RNP5_9FLAO</name>
<dbReference type="EMBL" id="CP013355">
    <property type="protein sequence ID" value="AMC11305.1"/>
    <property type="molecule type" value="Genomic_DNA"/>
</dbReference>
<dbReference type="STRING" id="1622118.Lupro_08575"/>